<name>A0A377Z586_KLEPO</name>
<dbReference type="EMBL" id="UGLZ01000004">
    <property type="protein sequence ID" value="STU60572.1"/>
    <property type="molecule type" value="Genomic_DNA"/>
</dbReference>
<organism evidence="1 2">
    <name type="scientific">Klebsiella pneumoniae subsp. ozaenae</name>
    <dbReference type="NCBI Taxonomy" id="574"/>
    <lineage>
        <taxon>Bacteria</taxon>
        <taxon>Pseudomonadati</taxon>
        <taxon>Pseudomonadota</taxon>
        <taxon>Gammaproteobacteria</taxon>
        <taxon>Enterobacterales</taxon>
        <taxon>Enterobacteriaceae</taxon>
        <taxon>Klebsiella/Raoultella group</taxon>
        <taxon>Klebsiella</taxon>
        <taxon>Klebsiella pneumoniae complex</taxon>
    </lineage>
</organism>
<sequence>MFDGLETFRTIQTLQSANIKQRFPLCQSCILADFGGFSLLLLLNF</sequence>
<keyword evidence="2" id="KW-1185">Reference proteome</keyword>
<protein>
    <submittedName>
        <fullName evidence="1">Uncharacterized protein</fullName>
    </submittedName>
</protein>
<evidence type="ECO:0000313" key="2">
    <source>
        <dbReference type="Proteomes" id="UP000255382"/>
    </source>
</evidence>
<proteinExistence type="predicted"/>
<dbReference type="AlphaFoldDB" id="A0A377Z586"/>
<gene>
    <name evidence="1" type="ORF">NCTC5050_00629</name>
</gene>
<evidence type="ECO:0000313" key="1">
    <source>
        <dbReference type="EMBL" id="STU60572.1"/>
    </source>
</evidence>
<dbReference type="Proteomes" id="UP000255382">
    <property type="component" value="Unassembled WGS sequence"/>
</dbReference>
<reference evidence="1 2" key="1">
    <citation type="submission" date="2018-06" db="EMBL/GenBank/DDBJ databases">
        <authorList>
            <consortium name="Pathogen Informatics"/>
            <person name="Doyle S."/>
        </authorList>
    </citation>
    <scope>NUCLEOTIDE SEQUENCE [LARGE SCALE GENOMIC DNA]</scope>
    <source>
        <strain evidence="1 2">NCTC5050</strain>
    </source>
</reference>
<accession>A0A377Z586</accession>